<dbReference type="InterPro" id="IPR027417">
    <property type="entry name" value="P-loop_NTPase"/>
</dbReference>
<evidence type="ECO:0000313" key="5">
    <source>
        <dbReference type="EMBL" id="GAP19568.1"/>
    </source>
</evidence>
<reference evidence="5" key="1">
    <citation type="journal article" date="2015" name="Genome Announc.">
        <title>Draft Genome Sequences of Anaerolinea thermolimosa IMO-1, Bellilinea caldifistulae GOMI-1, Leptolinea tardivitalis YMTK-2, Levilinea saccharolytica KIBI-1, Longilinea arvoryzae KOME-1, Previously Described as Members of the Class Anaerolineae (Chloroflexi).</title>
        <authorList>
            <person name="Matsuura N."/>
            <person name="Tourlousse M.D."/>
            <person name="Ohashi A."/>
            <person name="Hugenholtz P."/>
            <person name="Sekiguchi Y."/>
        </authorList>
    </citation>
    <scope>NUCLEOTIDE SEQUENCE</scope>
    <source>
        <strain evidence="5">KIBI-1</strain>
    </source>
</reference>
<protein>
    <submittedName>
        <fullName evidence="5">ABC-type nitrate/sulfonate/bicarbonate transport system, ATPase component</fullName>
    </submittedName>
    <submittedName>
        <fullName evidence="6">Nitrate ABC transporter ATP-binding protein</fullName>
    </submittedName>
</protein>
<organism evidence="5">
    <name type="scientific">Levilinea saccharolytica</name>
    <dbReference type="NCBI Taxonomy" id="229921"/>
    <lineage>
        <taxon>Bacteria</taxon>
        <taxon>Bacillati</taxon>
        <taxon>Chloroflexota</taxon>
        <taxon>Anaerolineae</taxon>
        <taxon>Anaerolineales</taxon>
        <taxon>Anaerolineaceae</taxon>
        <taxon>Levilinea</taxon>
    </lineage>
</organism>
<dbReference type="STRING" id="229921.ADN01_11540"/>
<dbReference type="GO" id="GO:0016887">
    <property type="term" value="F:ATP hydrolysis activity"/>
    <property type="evidence" value="ECO:0007669"/>
    <property type="project" value="InterPro"/>
</dbReference>
<dbReference type="InterPro" id="IPR003593">
    <property type="entry name" value="AAA+_ATPase"/>
</dbReference>
<keyword evidence="2" id="KW-0547">Nucleotide-binding</keyword>
<evidence type="ECO:0000259" key="4">
    <source>
        <dbReference type="PROSITE" id="PS50893"/>
    </source>
</evidence>
<dbReference type="AlphaFoldDB" id="A0A0M8JQW3"/>
<dbReference type="CDD" id="cd03293">
    <property type="entry name" value="ABC_NrtD_SsuB_transporters"/>
    <property type="match status" value="1"/>
</dbReference>
<evidence type="ECO:0000256" key="3">
    <source>
        <dbReference type="ARBA" id="ARBA00022840"/>
    </source>
</evidence>
<dbReference type="SUPFAM" id="SSF52540">
    <property type="entry name" value="P-loop containing nucleoside triphosphate hydrolases"/>
    <property type="match status" value="1"/>
</dbReference>
<sequence>MLQNENAPALIQIRDLAKEFDPQSKNTVEALRDINLDIEEGKFTVLIGPSGCGKSTLLYLLAGFEKPTRGSLLLDGKPVEKPGPDRGFVFQDYALFPWRTVLGNITFGLRSNGWSKADADAKAREYIAMVKLNGFENAFPHTLSGGMKQRVAIARALAYNPRVLLMDEPFGALDSQTRKHMQQELQRILMQTNKTVVFVTHSVIEAVFLADRIVVLTARPGMVKGIIDVNLPRPREYTDDSYLDIREAVLSLLSEEVEKELEMDGM</sequence>
<dbReference type="PANTHER" id="PTHR42788">
    <property type="entry name" value="TAURINE IMPORT ATP-BINDING PROTEIN-RELATED"/>
    <property type="match status" value="1"/>
</dbReference>
<accession>A0A0M8JQW3</accession>
<dbReference type="RefSeq" id="WP_062419837.1">
    <property type="nucleotide sequence ID" value="NZ_BBXZ01000183.1"/>
</dbReference>
<feature type="domain" description="ABC transporter" evidence="4">
    <location>
        <begin position="11"/>
        <end position="243"/>
    </location>
</feature>
<dbReference type="InterPro" id="IPR050166">
    <property type="entry name" value="ABC_transporter_ATP-bind"/>
</dbReference>
<dbReference type="InterPro" id="IPR003439">
    <property type="entry name" value="ABC_transporter-like_ATP-bd"/>
</dbReference>
<dbReference type="PROSITE" id="PS50893">
    <property type="entry name" value="ABC_TRANSPORTER_2"/>
    <property type="match status" value="1"/>
</dbReference>
<dbReference type="GO" id="GO:0005524">
    <property type="term" value="F:ATP binding"/>
    <property type="evidence" value="ECO:0007669"/>
    <property type="project" value="UniProtKB-KW"/>
</dbReference>
<keyword evidence="3 6" id="KW-0067">ATP-binding</keyword>
<dbReference type="InterPro" id="IPR017871">
    <property type="entry name" value="ABC_transporter-like_CS"/>
</dbReference>
<dbReference type="Pfam" id="PF00005">
    <property type="entry name" value="ABC_tran"/>
    <property type="match status" value="1"/>
</dbReference>
<gene>
    <name evidence="6" type="ORF">ADN01_11540</name>
    <name evidence="5" type="ORF">LSAC_03478</name>
</gene>
<dbReference type="PATRIC" id="fig|229921.5.peg.1529"/>
<evidence type="ECO:0000256" key="2">
    <source>
        <dbReference type="ARBA" id="ARBA00022741"/>
    </source>
</evidence>
<evidence type="ECO:0000313" key="6">
    <source>
        <dbReference type="EMBL" id="KPL80747.1"/>
    </source>
</evidence>
<evidence type="ECO:0000256" key="1">
    <source>
        <dbReference type="ARBA" id="ARBA00022448"/>
    </source>
</evidence>
<evidence type="ECO:0000313" key="7">
    <source>
        <dbReference type="Proteomes" id="UP000050501"/>
    </source>
</evidence>
<dbReference type="EMBL" id="LGCM01000039">
    <property type="protein sequence ID" value="KPL80747.1"/>
    <property type="molecule type" value="Genomic_DNA"/>
</dbReference>
<dbReference type="Proteomes" id="UP000050501">
    <property type="component" value="Unassembled WGS sequence"/>
</dbReference>
<dbReference type="EMBL" id="DF967975">
    <property type="protein sequence ID" value="GAP19568.1"/>
    <property type="molecule type" value="Genomic_DNA"/>
</dbReference>
<reference evidence="6 7" key="2">
    <citation type="submission" date="2015-07" db="EMBL/GenBank/DDBJ databases">
        <title>Genome sequence of Levilinea saccharolytica DSM 16555.</title>
        <authorList>
            <person name="Hemp J."/>
            <person name="Ward L.M."/>
            <person name="Pace L.A."/>
            <person name="Fischer W.W."/>
        </authorList>
    </citation>
    <scope>NUCLEOTIDE SEQUENCE [LARGE SCALE GENOMIC DNA]</scope>
    <source>
        <strain evidence="6 7">KIBI-1</strain>
    </source>
</reference>
<keyword evidence="1" id="KW-0813">Transport</keyword>
<proteinExistence type="predicted"/>
<keyword evidence="7" id="KW-1185">Reference proteome</keyword>
<dbReference type="Gene3D" id="3.40.50.300">
    <property type="entry name" value="P-loop containing nucleotide triphosphate hydrolases"/>
    <property type="match status" value="1"/>
</dbReference>
<dbReference type="OrthoDB" id="9784450at2"/>
<name>A0A0M8JQW3_9CHLR</name>
<dbReference type="SMART" id="SM00382">
    <property type="entry name" value="AAA"/>
    <property type="match status" value="1"/>
</dbReference>
<dbReference type="PROSITE" id="PS00211">
    <property type="entry name" value="ABC_TRANSPORTER_1"/>
    <property type="match status" value="1"/>
</dbReference>
<dbReference type="PANTHER" id="PTHR42788:SF13">
    <property type="entry name" value="ALIPHATIC SULFONATES IMPORT ATP-BINDING PROTEIN SSUB"/>
    <property type="match status" value="1"/>
</dbReference>